<evidence type="ECO:0000256" key="2">
    <source>
        <dbReference type="SAM" id="Phobius"/>
    </source>
</evidence>
<sequence length="93" mass="10910">MCIRRQEGSVTIRHRNFIHCAIRTIRGVTSFSRKAGMNYWQRRKSGLQSRRKNHRRKVMKKQHRHRMTKSALTFTGIPAVAIFLSLTVKTKCG</sequence>
<evidence type="ECO:0000313" key="4">
    <source>
        <dbReference type="Proteomes" id="UP000000983"/>
    </source>
</evidence>
<keyword evidence="2" id="KW-1133">Transmembrane helix</keyword>
<keyword evidence="2" id="KW-0812">Transmembrane</keyword>
<feature type="transmembrane region" description="Helical" evidence="2">
    <location>
        <begin position="70"/>
        <end position="88"/>
    </location>
</feature>
<evidence type="ECO:0000256" key="1">
    <source>
        <dbReference type="SAM" id="MobiDB-lite"/>
    </source>
</evidence>
<dbReference type="KEGG" id="vg:2653319"/>
<protein>
    <submittedName>
        <fullName evidence="3">Uncharacterized protein</fullName>
    </submittedName>
</protein>
<proteinExistence type="predicted"/>
<dbReference type="EMBL" id="AP005154">
    <property type="protein sequence ID" value="BAC78042.1"/>
    <property type="molecule type" value="Genomic_DNA"/>
</dbReference>
<dbReference type="Proteomes" id="UP000000983">
    <property type="component" value="Segment"/>
</dbReference>
<reference evidence="3 4" key="1">
    <citation type="journal article" date="2003" name="J. Bacteriol.">
        <title>Genome analysis of a novel Shiga toxin 1 (Stx1)-converting phage which is closely related to Stx2-converting phages but not to other Stx1-converting phages.</title>
        <authorList>
            <person name="Sato T."/>
            <person name="Shimizu T."/>
            <person name="Watarai M."/>
            <person name="Kobayashi M."/>
            <person name="Kano S."/>
            <person name="Hamabata T."/>
            <person name="Takeda Y."/>
            <person name="Yamasaki S."/>
        </authorList>
    </citation>
    <scope>NUCLEOTIDE SEQUENCE</scope>
    <source>
        <strain evidence="3">Stx2 phage-II</strain>
    </source>
</reference>
<keyword evidence="4" id="KW-1185">Reference proteome</keyword>
<evidence type="ECO:0000313" key="3">
    <source>
        <dbReference type="EMBL" id="BAC78042.1"/>
    </source>
</evidence>
<keyword evidence="2" id="KW-0472">Membrane</keyword>
<accession>Q7Y2S1</accession>
<name>Q7Y2S1_9CAUD</name>
<organism evidence="3 4">
    <name type="scientific">Escherichia phage Stx2 II</name>
    <dbReference type="NCBI Taxonomy" id="194949"/>
    <lineage>
        <taxon>Viruses</taxon>
        <taxon>Duplodnaviria</taxon>
        <taxon>Heunggongvirae</taxon>
        <taxon>Uroviricota</taxon>
        <taxon>Caudoviricetes</taxon>
        <taxon>Sepvirinae</taxon>
        <taxon>Traversvirus</taxon>
        <taxon>Traversvirus II</taxon>
    </lineage>
</organism>
<dbReference type="RefSeq" id="NP_859305.1">
    <property type="nucleotide sequence ID" value="NC_004914.3"/>
</dbReference>
<feature type="region of interest" description="Disordered" evidence="1">
    <location>
        <begin position="46"/>
        <end position="65"/>
    </location>
</feature>
<dbReference type="GeneID" id="2653319"/>